<dbReference type="SMART" id="SM00184">
    <property type="entry name" value="RING"/>
    <property type="match status" value="1"/>
</dbReference>
<dbReference type="SUPFAM" id="SSF57850">
    <property type="entry name" value="RING/U-box"/>
    <property type="match status" value="1"/>
</dbReference>
<evidence type="ECO:0000259" key="2">
    <source>
        <dbReference type="SMART" id="SM00184"/>
    </source>
</evidence>
<protein>
    <submittedName>
        <fullName evidence="3">OLC1v1038046C2</fullName>
    </submittedName>
</protein>
<dbReference type="EMBL" id="OX459120">
    <property type="protein sequence ID" value="CAI9100860.1"/>
    <property type="molecule type" value="Genomic_DNA"/>
</dbReference>
<proteinExistence type="predicted"/>
<reference evidence="3" key="1">
    <citation type="submission" date="2023-03" db="EMBL/GenBank/DDBJ databases">
        <authorList>
            <person name="Julca I."/>
        </authorList>
    </citation>
    <scope>NUCLEOTIDE SEQUENCE</scope>
</reference>
<dbReference type="Proteomes" id="UP001161247">
    <property type="component" value="Chromosome 3"/>
</dbReference>
<evidence type="ECO:0000256" key="1">
    <source>
        <dbReference type="SAM" id="MobiDB-lite"/>
    </source>
</evidence>
<sequence>MGKRKRRVDREKTPPSDVLPHSPQMEGLPEQKSSDQVESSATGSISSILEIIDESNKLPQVSQLQAPHHHFSRAMLYKNPRYCSRKYYRRNIANHGDASTSHASDTHPIDGSIIFQLANKYSSCDSTLHTEGFDRAFVKPERIRSRLFGTSAVSSSVGKMRCGICEGSLRKKLHSAGGVGASSDLSVVAVLVCGHVFHADCLERNTCKTTQMDPPCPMCPRLTSHVDATGEQKRLQTDFSIRI</sequence>
<feature type="region of interest" description="Disordered" evidence="1">
    <location>
        <begin position="1"/>
        <end position="40"/>
    </location>
</feature>
<dbReference type="PANTHER" id="PTHR31150:SF6">
    <property type="entry name" value="ZINC ION BINDING PROTEIN"/>
    <property type="match status" value="1"/>
</dbReference>
<accession>A0AAV1D148</accession>
<name>A0AAV1D148_OLDCO</name>
<dbReference type="AlphaFoldDB" id="A0AAV1D148"/>
<dbReference type="InterPro" id="IPR013083">
    <property type="entry name" value="Znf_RING/FYVE/PHD"/>
</dbReference>
<organism evidence="3 4">
    <name type="scientific">Oldenlandia corymbosa var. corymbosa</name>
    <dbReference type="NCBI Taxonomy" id="529605"/>
    <lineage>
        <taxon>Eukaryota</taxon>
        <taxon>Viridiplantae</taxon>
        <taxon>Streptophyta</taxon>
        <taxon>Embryophyta</taxon>
        <taxon>Tracheophyta</taxon>
        <taxon>Spermatophyta</taxon>
        <taxon>Magnoliopsida</taxon>
        <taxon>eudicotyledons</taxon>
        <taxon>Gunneridae</taxon>
        <taxon>Pentapetalae</taxon>
        <taxon>asterids</taxon>
        <taxon>lamiids</taxon>
        <taxon>Gentianales</taxon>
        <taxon>Rubiaceae</taxon>
        <taxon>Rubioideae</taxon>
        <taxon>Spermacoceae</taxon>
        <taxon>Hedyotis-Oldenlandia complex</taxon>
        <taxon>Oldenlandia</taxon>
    </lineage>
</organism>
<dbReference type="InterPro" id="IPR001841">
    <property type="entry name" value="Znf_RING"/>
</dbReference>
<feature type="domain" description="RING-type" evidence="2">
    <location>
        <begin position="162"/>
        <end position="219"/>
    </location>
</feature>
<gene>
    <name evidence="3" type="ORF">OLC1_LOCUS10585</name>
</gene>
<dbReference type="PANTHER" id="PTHR31150">
    <property type="entry name" value="EXPRESSED PROTEIN"/>
    <property type="match status" value="1"/>
</dbReference>
<evidence type="ECO:0000313" key="4">
    <source>
        <dbReference type="Proteomes" id="UP001161247"/>
    </source>
</evidence>
<dbReference type="Gene3D" id="3.30.40.10">
    <property type="entry name" value="Zinc/RING finger domain, C3HC4 (zinc finger)"/>
    <property type="match status" value="1"/>
</dbReference>
<evidence type="ECO:0000313" key="3">
    <source>
        <dbReference type="EMBL" id="CAI9100860.1"/>
    </source>
</evidence>
<keyword evidence="4" id="KW-1185">Reference proteome</keyword>